<comment type="subcellular location">
    <subcellularLocation>
        <location evidence="1">Endoplasmic reticulum membrane</location>
        <topology evidence="1">Multi-pass membrane protein</topology>
    </subcellularLocation>
</comment>
<evidence type="ECO:0000313" key="17">
    <source>
        <dbReference type="Proteomes" id="UP000646827"/>
    </source>
</evidence>
<keyword evidence="17" id="KW-1185">Reference proteome</keyword>
<dbReference type="PANTHER" id="PTHR12989">
    <property type="entry name" value="ALPHA-1,2-GLUCOSYLTRANSFERASE ALG10"/>
    <property type="match status" value="1"/>
</dbReference>
<dbReference type="OrthoDB" id="4769at2759"/>
<proteinExistence type="inferred from homology"/>
<dbReference type="Proteomes" id="UP000646827">
    <property type="component" value="Unassembled WGS sequence"/>
</dbReference>
<feature type="transmembrane region" description="Helical" evidence="14">
    <location>
        <begin position="141"/>
        <end position="158"/>
    </location>
</feature>
<keyword evidence="9" id="KW-0256">Endoplasmic reticulum</keyword>
<dbReference type="Pfam" id="PF04922">
    <property type="entry name" value="DIE2_ALG10"/>
    <property type="match status" value="2"/>
</dbReference>
<feature type="transmembrane region" description="Helical" evidence="14">
    <location>
        <begin position="334"/>
        <end position="352"/>
    </location>
</feature>
<evidence type="ECO:0000256" key="8">
    <source>
        <dbReference type="ARBA" id="ARBA00022692"/>
    </source>
</evidence>
<accession>A0A8H7VK14</accession>
<dbReference type="GO" id="GO:0006488">
    <property type="term" value="P:dolichol-linked oligosaccharide biosynthetic process"/>
    <property type="evidence" value="ECO:0007669"/>
    <property type="project" value="UniProtKB-UniRule"/>
</dbReference>
<evidence type="ECO:0000256" key="6">
    <source>
        <dbReference type="ARBA" id="ARBA00022676"/>
    </source>
</evidence>
<evidence type="ECO:0000256" key="1">
    <source>
        <dbReference type="ARBA" id="ARBA00004477"/>
    </source>
</evidence>
<keyword evidence="7" id="KW-0808">Transferase</keyword>
<evidence type="ECO:0000256" key="13">
    <source>
        <dbReference type="ARBA" id="ARBA00048064"/>
    </source>
</evidence>
<comment type="caution">
    <text evidence="14">Lacks conserved residue(s) required for the propagation of feature annotation.</text>
</comment>
<dbReference type="PIRSF" id="PIRSF028810">
    <property type="entry name" value="Alpha1_2_glucosyltferase_Alg10"/>
    <property type="match status" value="1"/>
</dbReference>
<dbReference type="EC" id="2.4.1.256" evidence="4 14"/>
<feature type="transmembrane region" description="Helical" evidence="14">
    <location>
        <begin position="231"/>
        <end position="253"/>
    </location>
</feature>
<keyword evidence="11 14" id="KW-0472">Membrane</keyword>
<evidence type="ECO:0000256" key="2">
    <source>
        <dbReference type="ARBA" id="ARBA00004922"/>
    </source>
</evidence>
<feature type="transmembrane region" description="Helical" evidence="14">
    <location>
        <begin position="83"/>
        <end position="102"/>
    </location>
</feature>
<evidence type="ECO:0000256" key="10">
    <source>
        <dbReference type="ARBA" id="ARBA00022989"/>
    </source>
</evidence>
<comment type="catalytic activity">
    <reaction evidence="13">
        <text>an alpha-D-Glc-(1-&gt;3)-alpha-D-Glc-(1-&gt;3)-alpha-D-Man-(1-&gt;2)-alpha-D-Man-(1-&gt;2)-alpha-D-Man-(1-&gt;3)-[alpha-D-Man-(1-&gt;2)-alpha-D-Man-(1-&gt;3)-[alpha-D-Man-(1-&gt;2)-alpha-D-Man-(1-&gt;6)]-alpha-D-Man-(1-&gt;6)]-beta-D-Man-(1-&gt;4)-beta-D-GlcNAc-(1-&gt;4)-alpha-D-GlcNAc-diphospho-di-trans,poly-cis-dolichol + a di-trans,poly-cis-dolichyl beta-D-glucosyl phosphate = a alpha-D-Glc-(1-&gt;2)-alpha-D-Glc-(1-&gt;3)-alpha-D-Glc-(1-&gt;3)-alpha-D-Man-(1-&gt;2)-alpha-D-Man-(1-&gt;2)-alpha-D-Man-(1-&gt;3)-[alpha-D-Man-(1-&gt;2)-alpha-D-Man-(1-&gt;3)-[alpha-D-Man-(1-&gt;2)-alpha-D-Man-(1-&gt;6)]-alpha-D-Man-(1-&gt;6)]-beta-D-Man-(1-&gt;4)-beta-D-GlcNAc-(1-&gt;4)-alpha-D-GlcNAc-diphospho-di-trans,poly-cis-dolichol + a di-trans,poly-cis-dolichyl phosphate + H(+)</text>
        <dbReference type="Rhea" id="RHEA:29543"/>
        <dbReference type="Rhea" id="RHEA-COMP:19498"/>
        <dbReference type="Rhea" id="RHEA-COMP:19502"/>
        <dbReference type="Rhea" id="RHEA-COMP:19512"/>
        <dbReference type="Rhea" id="RHEA-COMP:19522"/>
        <dbReference type="ChEBI" id="CHEBI:15378"/>
        <dbReference type="ChEBI" id="CHEBI:57525"/>
        <dbReference type="ChEBI" id="CHEBI:57683"/>
        <dbReference type="ChEBI" id="CHEBI:132522"/>
        <dbReference type="ChEBI" id="CHEBI:132523"/>
        <dbReference type="EC" id="2.4.1.256"/>
    </reaction>
    <physiologicalReaction direction="left-to-right" evidence="13">
        <dbReference type="Rhea" id="RHEA:29544"/>
    </physiologicalReaction>
</comment>
<dbReference type="AlphaFoldDB" id="A0A8H7VK14"/>
<evidence type="ECO:0000256" key="4">
    <source>
        <dbReference type="ARBA" id="ARBA00011967"/>
    </source>
</evidence>
<feature type="transmembrane region" description="Helical" evidence="14">
    <location>
        <begin position="265"/>
        <end position="284"/>
    </location>
</feature>
<evidence type="ECO:0000256" key="3">
    <source>
        <dbReference type="ARBA" id="ARBA00010600"/>
    </source>
</evidence>
<reference evidence="16 17" key="1">
    <citation type="submission" date="2020-12" db="EMBL/GenBank/DDBJ databases">
        <title>Metabolic potential, ecology and presence of endohyphal bacteria is reflected in genomic diversity of Mucoromycotina.</title>
        <authorList>
            <person name="Muszewska A."/>
            <person name="Okrasinska A."/>
            <person name="Steczkiewicz K."/>
            <person name="Drgas O."/>
            <person name="Orlowska M."/>
            <person name="Perlinska-Lenart U."/>
            <person name="Aleksandrzak-Piekarczyk T."/>
            <person name="Szatraj K."/>
            <person name="Zielenkiewicz U."/>
            <person name="Pilsyk S."/>
            <person name="Malc E."/>
            <person name="Mieczkowski P."/>
            <person name="Kruszewska J.S."/>
            <person name="Biernat P."/>
            <person name="Pawlowska J."/>
        </authorList>
    </citation>
    <scope>NUCLEOTIDE SEQUENCE [LARGE SCALE GENOMIC DNA]</scope>
    <source>
        <strain evidence="16 17">CBS 142.35</strain>
    </source>
</reference>
<dbReference type="GO" id="GO:0106073">
    <property type="term" value="F:dolichyl pyrophosphate Glc2Man9GlcNAc2 alpha-1,2-glucosyltransferase activity"/>
    <property type="evidence" value="ECO:0007669"/>
    <property type="project" value="UniProtKB-UniRule"/>
</dbReference>
<keyword evidence="8 14" id="KW-0812">Transmembrane</keyword>
<feature type="transmembrane region" description="Helical" evidence="14">
    <location>
        <begin position="194"/>
        <end position="211"/>
    </location>
</feature>
<name>A0A8H7VK14_9FUNG</name>
<feature type="signal peptide" evidence="15">
    <location>
        <begin position="1"/>
        <end position="16"/>
    </location>
</feature>
<evidence type="ECO:0000256" key="5">
    <source>
        <dbReference type="ARBA" id="ARBA00018512"/>
    </source>
</evidence>
<protein>
    <recommendedName>
        <fullName evidence="5 14">Dol-P-Glc:Glc(2)Man(9)GlcNAc(2)-PP-Dol alpha-1,2-glucosyltransferase</fullName>
        <ecNumber evidence="4 14">2.4.1.256</ecNumber>
    </recommendedName>
</protein>
<dbReference type="EMBL" id="JAEPRB010000061">
    <property type="protein sequence ID" value="KAG2223415.1"/>
    <property type="molecule type" value="Genomic_DNA"/>
</dbReference>
<feature type="transmembrane region" description="Helical" evidence="14">
    <location>
        <begin position="381"/>
        <end position="400"/>
    </location>
</feature>
<evidence type="ECO:0000256" key="11">
    <source>
        <dbReference type="ARBA" id="ARBA00023136"/>
    </source>
</evidence>
<gene>
    <name evidence="16" type="ORF">INT45_001721</name>
</gene>
<feature type="transmembrane region" description="Helical" evidence="14">
    <location>
        <begin position="309"/>
        <end position="327"/>
    </location>
</feature>
<keyword evidence="10 14" id="KW-1133">Transmembrane helix</keyword>
<dbReference type="PANTHER" id="PTHR12989:SF10">
    <property type="entry name" value="DOL-P-GLC:GLC(2)MAN(9)GLCNAC(2)-PP-DOL ALPHA-1,2-GLUCOSYLTRANSFERASE-RELATED"/>
    <property type="match status" value="1"/>
</dbReference>
<comment type="function">
    <text evidence="12">Dol-P-Glc:Glc(2)Man(9)GlcNAc(2)-PP-Dol alpha-1,2-glucosyltransferase that operates in the biosynthetic pathway of dolichol-linked oligosaccharides, the glycan precursors employed in protein asparagine (N)-glycosylation. The assembly of dolichol-linked oligosaccharides begins on the cytosolic side of the endoplasmic reticulum membrane and finishes in its lumen. The sequential addition of sugars to dolichol pyrophosphate produces dolichol-linked oligosaccharides containing fourteen sugars, including two GlcNAcs, nine mannoses and three glucoses. Once assembled, the oligosaccharide is transferred from the lipid to nascent proteins by oligosaccharyltransferases. In the lumen of the endoplasmic reticulum, adds the third and last glucose residue from dolichyl phosphate glucose (Dol-P-Glc) onto the lipid-linked oligosaccharide intermediate Glc(2)Man(9)GlcNAc(2)-PP-Dol to produce Glc(3)Man(9)GlcNAc(2)-PP-Dol.</text>
</comment>
<evidence type="ECO:0000256" key="12">
    <source>
        <dbReference type="ARBA" id="ARBA00044727"/>
    </source>
</evidence>
<feature type="chain" id="PRO_5034031921" description="Dol-P-Glc:Glc(2)Man(9)GlcNAc(2)-PP-Dol alpha-1,2-glucosyltransferase" evidence="15">
    <location>
        <begin position="17"/>
        <end position="418"/>
    </location>
</feature>
<sequence>MTLLPVHCALLACTTALVNHHVPDPYMDEIFHIPQAQRYCANDFATWDPKLTTPPVFAICLYPIIRRLVALHHPHTHPWSQHLFTLALVWFPVGFFYNFVYYTDPGSTLFVLLCYLLAKEKHYTLSGLSGFVSLMFRQTNIIWVCVTMAISIMDIISFQDHTMTTLFEQQRIFASIQQLIYQVFHQLPLLIKKLFMFLLTLVGFAGFLVWNNGIVLGDRSNHIAGLHFPQLFYFSSFLSFFAAPWLLTSDHLGAFFCRRPMLKHWIMIMIITVIMIYLIHHYTYEHPFLLSDNRHYTFYVWKKLYRRHWSIRYLLVPFYIISGWFNVRPLVHRTGFLVCLGYMLALLLTLVPSPLLEFRYFIIPFLFYCIQLGPPLKVWRTLLVIILYLMIHVMTMYLYLYKPFEWSHEPGSLQRFMW</sequence>
<evidence type="ECO:0000256" key="7">
    <source>
        <dbReference type="ARBA" id="ARBA00022679"/>
    </source>
</evidence>
<evidence type="ECO:0000256" key="14">
    <source>
        <dbReference type="PIRNR" id="PIRNR028810"/>
    </source>
</evidence>
<evidence type="ECO:0000313" key="16">
    <source>
        <dbReference type="EMBL" id="KAG2223415.1"/>
    </source>
</evidence>
<evidence type="ECO:0000256" key="9">
    <source>
        <dbReference type="ARBA" id="ARBA00022824"/>
    </source>
</evidence>
<keyword evidence="15" id="KW-0732">Signal</keyword>
<comment type="pathway">
    <text evidence="2">Protein modification; protein glycosylation.</text>
</comment>
<dbReference type="InterPro" id="IPR016900">
    <property type="entry name" value="Alg10"/>
</dbReference>
<organism evidence="16 17">
    <name type="scientific">Circinella minor</name>
    <dbReference type="NCBI Taxonomy" id="1195481"/>
    <lineage>
        <taxon>Eukaryota</taxon>
        <taxon>Fungi</taxon>
        <taxon>Fungi incertae sedis</taxon>
        <taxon>Mucoromycota</taxon>
        <taxon>Mucoromycotina</taxon>
        <taxon>Mucoromycetes</taxon>
        <taxon>Mucorales</taxon>
        <taxon>Lichtheimiaceae</taxon>
        <taxon>Circinella</taxon>
    </lineage>
</organism>
<comment type="caution">
    <text evidence="16">The sequence shown here is derived from an EMBL/GenBank/DDBJ whole genome shotgun (WGS) entry which is preliminary data.</text>
</comment>
<dbReference type="GO" id="GO:0005789">
    <property type="term" value="C:endoplasmic reticulum membrane"/>
    <property type="evidence" value="ECO:0007669"/>
    <property type="project" value="UniProtKB-SubCell"/>
</dbReference>
<comment type="similarity">
    <text evidence="3 14">Belongs to the ALG10 glucosyltransferase family.</text>
</comment>
<keyword evidence="6 14" id="KW-0328">Glycosyltransferase</keyword>
<evidence type="ECO:0000256" key="15">
    <source>
        <dbReference type="SAM" id="SignalP"/>
    </source>
</evidence>